<comment type="caution">
    <text evidence="1">The sequence shown here is derived from an EMBL/GenBank/DDBJ whole genome shotgun (WGS) entry which is preliminary data.</text>
</comment>
<accession>A0A0W8F5J7</accession>
<sequence>MIAIEIDKRDLDELTKTEVKNLPGALFAGASPLLKPFMKKLEALLPQENKGRGDSYVLCALHSHIDEVHADESQIVVKSSDEVVKIRREELAKLMDERYPTTGHQRLNLPGLLFLQSGPALQSASAMILRREHKLRIPDGRRTMRYIFHMGVVTLDADKEKIKIGFDLERLPKKADGTSTLE</sequence>
<gene>
    <name evidence="1" type="ORF">ASZ90_014141</name>
</gene>
<protein>
    <submittedName>
        <fullName evidence="1">Uncharacterized protein</fullName>
    </submittedName>
</protein>
<name>A0A0W8F5J7_9ZZZZ</name>
<evidence type="ECO:0000313" key="1">
    <source>
        <dbReference type="EMBL" id="KUG16160.1"/>
    </source>
</evidence>
<dbReference type="EMBL" id="LNQE01001511">
    <property type="protein sequence ID" value="KUG16160.1"/>
    <property type="molecule type" value="Genomic_DNA"/>
</dbReference>
<organism evidence="1">
    <name type="scientific">hydrocarbon metagenome</name>
    <dbReference type="NCBI Taxonomy" id="938273"/>
    <lineage>
        <taxon>unclassified sequences</taxon>
        <taxon>metagenomes</taxon>
        <taxon>ecological metagenomes</taxon>
    </lineage>
</organism>
<reference evidence="1" key="1">
    <citation type="journal article" date="2015" name="Proc. Natl. Acad. Sci. U.S.A.">
        <title>Networks of energetic and metabolic interactions define dynamics in microbial communities.</title>
        <authorList>
            <person name="Embree M."/>
            <person name="Liu J.K."/>
            <person name="Al-Bassam M.M."/>
            <person name="Zengler K."/>
        </authorList>
    </citation>
    <scope>NUCLEOTIDE SEQUENCE</scope>
</reference>
<proteinExistence type="predicted"/>
<dbReference type="AlphaFoldDB" id="A0A0W8F5J7"/>